<dbReference type="InterPro" id="IPR051229">
    <property type="entry name" value="ALYREF_mRNA_export"/>
</dbReference>
<dbReference type="SMART" id="SM00360">
    <property type="entry name" value="RRM"/>
    <property type="match status" value="1"/>
</dbReference>
<proteinExistence type="predicted"/>
<dbReference type="GO" id="GO:0003729">
    <property type="term" value="F:mRNA binding"/>
    <property type="evidence" value="ECO:0007669"/>
    <property type="project" value="TreeGrafter"/>
</dbReference>
<reference evidence="6" key="1">
    <citation type="submission" date="2025-08" db="UniProtKB">
        <authorList>
            <consortium name="RefSeq"/>
        </authorList>
    </citation>
    <scope>IDENTIFICATION</scope>
    <source>
        <tissue evidence="6">Tentacle</tissue>
    </source>
</reference>
<feature type="domain" description="RRM" evidence="4">
    <location>
        <begin position="246"/>
        <end position="317"/>
    </location>
</feature>
<dbReference type="CDD" id="cd12681">
    <property type="entry name" value="RRM_SKAR"/>
    <property type="match status" value="1"/>
</dbReference>
<feature type="compositionally biased region" description="Basic and acidic residues" evidence="3">
    <location>
        <begin position="25"/>
        <end position="46"/>
    </location>
</feature>
<dbReference type="Pfam" id="PF00076">
    <property type="entry name" value="RRM_1"/>
    <property type="match status" value="1"/>
</dbReference>
<keyword evidence="5" id="KW-1185">Reference proteome</keyword>
<dbReference type="GO" id="GO:0016607">
    <property type="term" value="C:nuclear speck"/>
    <property type="evidence" value="ECO:0007669"/>
    <property type="project" value="TreeGrafter"/>
</dbReference>
<dbReference type="InParanoid" id="A0A6P8ISM3"/>
<dbReference type="AlphaFoldDB" id="A0A6P8ISM3"/>
<evidence type="ECO:0000259" key="4">
    <source>
        <dbReference type="PROSITE" id="PS50102"/>
    </source>
</evidence>
<dbReference type="PANTHER" id="PTHR19965">
    <property type="entry name" value="RNA AND EXPORT FACTOR BINDING PROTEIN"/>
    <property type="match status" value="1"/>
</dbReference>
<accession>A0A6P8ISM3</accession>
<keyword evidence="1 2" id="KW-0694">RNA-binding</keyword>
<dbReference type="InterPro" id="IPR035979">
    <property type="entry name" value="RBD_domain_sf"/>
</dbReference>
<protein>
    <submittedName>
        <fullName evidence="6">Polymerase delta-interacting protein 3-like</fullName>
    </submittedName>
</protein>
<evidence type="ECO:0000256" key="3">
    <source>
        <dbReference type="SAM" id="MobiDB-lite"/>
    </source>
</evidence>
<dbReference type="Proteomes" id="UP000515163">
    <property type="component" value="Unplaced"/>
</dbReference>
<dbReference type="PANTHER" id="PTHR19965:SF96">
    <property type="entry name" value="POLYMERASE DELTA-INTERACTING PROTEIN 3"/>
    <property type="match status" value="1"/>
</dbReference>
<dbReference type="GO" id="GO:0016973">
    <property type="term" value="P:poly(A)+ mRNA export from nucleus"/>
    <property type="evidence" value="ECO:0007669"/>
    <property type="project" value="TreeGrafter"/>
</dbReference>
<dbReference type="KEGG" id="aten:116304319"/>
<dbReference type="InterPro" id="IPR000504">
    <property type="entry name" value="RRM_dom"/>
</dbReference>
<dbReference type="InterPro" id="IPR012677">
    <property type="entry name" value="Nucleotide-bd_a/b_plait_sf"/>
</dbReference>
<dbReference type="InterPro" id="IPR034784">
    <property type="entry name" value="PDIP3_RRM"/>
</dbReference>
<feature type="region of interest" description="Disordered" evidence="3">
    <location>
        <begin position="330"/>
        <end position="368"/>
    </location>
</feature>
<evidence type="ECO:0000313" key="6">
    <source>
        <dbReference type="RefSeq" id="XP_031569897.1"/>
    </source>
</evidence>
<dbReference type="OrthoDB" id="346839at2759"/>
<feature type="compositionally biased region" description="Basic and acidic residues" evidence="3">
    <location>
        <begin position="137"/>
        <end position="156"/>
    </location>
</feature>
<dbReference type="Gene3D" id="3.30.70.330">
    <property type="match status" value="1"/>
</dbReference>
<name>A0A6P8ISM3_ACTTE</name>
<sequence>MNNRKGKIRNFNSNRLNRSVGMTTEELRSRKTAREGFKRPVKDLRLNLKKTGSNKPGPSRVMDARSKLQAKRSVEELVEKSSFNIDERKKQQKSSNQVGNRSLSLDSGTIKITAKQSLPPNRSAELAGKSIVITTKVDPKDKSKSKQRGKPKDRNLKLGVGGITVTTKAAGGSPHKKKRQYAELSRDEERRKDEDLDYYHYKKLKEESRFEEDYLPLRNQRNMTPLAERLDHGPIPEPLGTPVTSTKVTITNLHPAVSRQDIEELFGAVGVLKSCKMLGPGAAEVIYTVKEDAVTAYARYHNRNLDGQPMQCKLSVVQTMATYTAPLSRPLVPLRSTNPSQRLLQPTVEPYQPPKRASSSLPSESRPVVFKVKI</sequence>
<gene>
    <name evidence="6" type="primary">LOC116304319</name>
</gene>
<evidence type="ECO:0000256" key="1">
    <source>
        <dbReference type="ARBA" id="ARBA00022884"/>
    </source>
</evidence>
<organism evidence="5 6">
    <name type="scientific">Actinia tenebrosa</name>
    <name type="common">Australian red waratah sea anemone</name>
    <dbReference type="NCBI Taxonomy" id="6105"/>
    <lineage>
        <taxon>Eukaryota</taxon>
        <taxon>Metazoa</taxon>
        <taxon>Cnidaria</taxon>
        <taxon>Anthozoa</taxon>
        <taxon>Hexacorallia</taxon>
        <taxon>Actiniaria</taxon>
        <taxon>Actiniidae</taxon>
        <taxon>Actinia</taxon>
    </lineage>
</organism>
<feature type="region of interest" description="Disordered" evidence="3">
    <location>
        <begin position="135"/>
        <end position="189"/>
    </location>
</feature>
<dbReference type="SUPFAM" id="SSF54928">
    <property type="entry name" value="RNA-binding domain, RBD"/>
    <property type="match status" value="1"/>
</dbReference>
<feature type="compositionally biased region" description="Basic and acidic residues" evidence="3">
    <location>
        <begin position="180"/>
        <end position="189"/>
    </location>
</feature>
<dbReference type="GeneID" id="116304319"/>
<dbReference type="PROSITE" id="PS50102">
    <property type="entry name" value="RRM"/>
    <property type="match status" value="1"/>
</dbReference>
<feature type="compositionally biased region" description="Polar residues" evidence="3">
    <location>
        <begin position="10"/>
        <end position="22"/>
    </location>
</feature>
<evidence type="ECO:0000313" key="5">
    <source>
        <dbReference type="Proteomes" id="UP000515163"/>
    </source>
</evidence>
<evidence type="ECO:0000256" key="2">
    <source>
        <dbReference type="PROSITE-ProRule" id="PRU00176"/>
    </source>
</evidence>
<feature type="compositionally biased region" description="Basic and acidic residues" evidence="3">
    <location>
        <begin position="62"/>
        <end position="73"/>
    </location>
</feature>
<dbReference type="RefSeq" id="XP_031569897.1">
    <property type="nucleotide sequence ID" value="XM_031714037.1"/>
</dbReference>
<feature type="compositionally biased region" description="Polar residues" evidence="3">
    <location>
        <begin position="335"/>
        <end position="344"/>
    </location>
</feature>
<feature type="region of interest" description="Disordered" evidence="3">
    <location>
        <begin position="1"/>
        <end position="73"/>
    </location>
</feature>